<evidence type="ECO:0000256" key="3">
    <source>
        <dbReference type="ARBA" id="ARBA00023163"/>
    </source>
</evidence>
<keyword evidence="3" id="KW-0804">Transcription</keyword>
<dbReference type="PANTHER" id="PTHR47894:SF4">
    <property type="entry name" value="HTH-TYPE TRANSCRIPTIONAL REGULATOR GADX"/>
    <property type="match status" value="1"/>
</dbReference>
<protein>
    <submittedName>
        <fullName evidence="5">Helix-turn-helix, AraC type</fullName>
    </submittedName>
</protein>
<name>Q46UC6_CUPPJ</name>
<keyword evidence="2" id="KW-0238">DNA-binding</keyword>
<dbReference type="PANTHER" id="PTHR47894">
    <property type="entry name" value="HTH-TYPE TRANSCRIPTIONAL REGULATOR GADX"/>
    <property type="match status" value="1"/>
</dbReference>
<dbReference type="Gene3D" id="1.10.10.60">
    <property type="entry name" value="Homeodomain-like"/>
    <property type="match status" value="1"/>
</dbReference>
<organism evidence="5">
    <name type="scientific">Cupriavidus pinatubonensis (strain JMP 134 / LMG 1197)</name>
    <name type="common">Cupriavidus necator (strain JMP 134)</name>
    <dbReference type="NCBI Taxonomy" id="264198"/>
    <lineage>
        <taxon>Bacteria</taxon>
        <taxon>Pseudomonadati</taxon>
        <taxon>Pseudomonadota</taxon>
        <taxon>Betaproteobacteria</taxon>
        <taxon>Burkholderiales</taxon>
        <taxon>Burkholderiaceae</taxon>
        <taxon>Cupriavidus</taxon>
    </lineage>
</organism>
<dbReference type="Pfam" id="PF12833">
    <property type="entry name" value="HTH_18"/>
    <property type="match status" value="1"/>
</dbReference>
<dbReference type="HOGENOM" id="CLU_047522_1_2_4"/>
<dbReference type="SMART" id="SM00342">
    <property type="entry name" value="HTH_ARAC"/>
    <property type="match status" value="1"/>
</dbReference>
<dbReference type="DNASU" id="3613292"/>
<proteinExistence type="predicted"/>
<dbReference type="KEGG" id="reu:Reut_B3901"/>
<dbReference type="PROSITE" id="PS01124">
    <property type="entry name" value="HTH_ARAC_FAMILY_2"/>
    <property type="match status" value="1"/>
</dbReference>
<dbReference type="Pfam" id="PF12625">
    <property type="entry name" value="Arabinose_bd"/>
    <property type="match status" value="1"/>
</dbReference>
<dbReference type="EMBL" id="CP000091">
    <property type="protein sequence ID" value="AAZ63258.1"/>
    <property type="molecule type" value="Genomic_DNA"/>
</dbReference>
<dbReference type="GO" id="GO:0005829">
    <property type="term" value="C:cytosol"/>
    <property type="evidence" value="ECO:0007669"/>
    <property type="project" value="TreeGrafter"/>
</dbReference>
<reference evidence="5" key="1">
    <citation type="submission" date="2005-08" db="EMBL/GenBank/DDBJ databases">
        <title>Complete sequence of chromosome 2 of Ralstonia eutropha JMP134.</title>
        <authorList>
            <person name="Copeland A."/>
            <person name="Lucas S."/>
            <person name="Lapidus A."/>
            <person name="Barry K."/>
            <person name="Detter J.C."/>
            <person name="Glavina T."/>
            <person name="Hammon N."/>
            <person name="Israni S."/>
            <person name="Pitluck S."/>
            <person name="Goltsman E."/>
            <person name="Martinez M."/>
            <person name="Schmutz J."/>
            <person name="Larimer F."/>
            <person name="Land M."/>
            <person name="Lykidis A."/>
            <person name="Richardson P."/>
        </authorList>
    </citation>
    <scope>NUCLEOTIDE SEQUENCE [LARGE SCALE GENOMIC DNA]</scope>
    <source>
        <strain evidence="5">JMP134</strain>
    </source>
</reference>
<dbReference type="STRING" id="264198.Reut_B3901"/>
<dbReference type="InterPro" id="IPR032687">
    <property type="entry name" value="AraC-type_N"/>
</dbReference>
<dbReference type="GO" id="GO:0000976">
    <property type="term" value="F:transcription cis-regulatory region binding"/>
    <property type="evidence" value="ECO:0007669"/>
    <property type="project" value="TreeGrafter"/>
</dbReference>
<evidence type="ECO:0000313" key="5">
    <source>
        <dbReference type="EMBL" id="AAZ63258.1"/>
    </source>
</evidence>
<dbReference type="GO" id="GO:0003700">
    <property type="term" value="F:DNA-binding transcription factor activity"/>
    <property type="evidence" value="ECO:0007669"/>
    <property type="project" value="InterPro"/>
</dbReference>
<dbReference type="InterPro" id="IPR009057">
    <property type="entry name" value="Homeodomain-like_sf"/>
</dbReference>
<sequence length="366" mass="40866">MSRTTVLRSAESDLTLHGRDAMGTLMRTGTLTNFLKVAQQLDFDPQPLLRKLGLTKEMLADPECLIPGSASVTLLKESARLTQCPTFGLRVAERWQLSDLGVISVLLTHQSTLRDAVGTLIQYRHLLNEFLVIRMEDVGRKVIVREELVADEAGTSIQSTELVLGSLSRLCSTLMGATWHPLSVHFTHDPPPDLRLHRRVFGGKLEFASSFNGMICRAADMDFPNPIADPVMARHARRLLEGLPGAKEPSIVLEVRKAIYLLLPLGRATIEQVAQGLGMNVRMLQRQLESAGMVFSDMVNGVRRDLVIHYMDNKSYTLGRIAQSLGYSAYGSFVRWFAAQFGMTPTRWQSLRQQKEDGRSPIQIHC</sequence>
<keyword evidence="1" id="KW-0805">Transcription regulation</keyword>
<dbReference type="SUPFAM" id="SSF46689">
    <property type="entry name" value="Homeodomain-like"/>
    <property type="match status" value="1"/>
</dbReference>
<dbReference type="InterPro" id="IPR018060">
    <property type="entry name" value="HTH_AraC"/>
</dbReference>
<feature type="domain" description="HTH araC/xylS-type" evidence="4">
    <location>
        <begin position="253"/>
        <end position="351"/>
    </location>
</feature>
<gene>
    <name evidence="5" type="ordered locus">Reut_B3901</name>
</gene>
<evidence type="ECO:0000256" key="2">
    <source>
        <dbReference type="ARBA" id="ARBA00023125"/>
    </source>
</evidence>
<dbReference type="eggNOG" id="COG2207">
    <property type="taxonomic scope" value="Bacteria"/>
</dbReference>
<evidence type="ECO:0000256" key="1">
    <source>
        <dbReference type="ARBA" id="ARBA00023015"/>
    </source>
</evidence>
<accession>Q46UC6</accession>
<evidence type="ECO:0000259" key="4">
    <source>
        <dbReference type="PROSITE" id="PS01124"/>
    </source>
</evidence>
<dbReference type="AlphaFoldDB" id="Q46UC6"/>